<evidence type="ECO:0000313" key="3">
    <source>
        <dbReference type="EMBL" id="KAG7368179.1"/>
    </source>
</evidence>
<keyword evidence="4" id="KW-1185">Reference proteome</keyword>
<organism evidence="3 4">
    <name type="scientific">Nitzschia inconspicua</name>
    <dbReference type="NCBI Taxonomy" id="303405"/>
    <lineage>
        <taxon>Eukaryota</taxon>
        <taxon>Sar</taxon>
        <taxon>Stramenopiles</taxon>
        <taxon>Ochrophyta</taxon>
        <taxon>Bacillariophyta</taxon>
        <taxon>Bacillariophyceae</taxon>
        <taxon>Bacillariophycidae</taxon>
        <taxon>Bacillariales</taxon>
        <taxon>Bacillariaceae</taxon>
        <taxon>Nitzschia</taxon>
    </lineage>
</organism>
<dbReference type="Proteomes" id="UP000693970">
    <property type="component" value="Unassembled WGS sequence"/>
</dbReference>
<keyword evidence="1" id="KW-0812">Transmembrane</keyword>
<feature type="signal peptide" evidence="2">
    <location>
        <begin position="1"/>
        <end position="17"/>
    </location>
</feature>
<evidence type="ECO:0000256" key="1">
    <source>
        <dbReference type="SAM" id="Phobius"/>
    </source>
</evidence>
<accession>A0A9K3LT92</accession>
<dbReference type="AlphaFoldDB" id="A0A9K3LT92"/>
<reference evidence="3" key="2">
    <citation type="submission" date="2021-04" db="EMBL/GenBank/DDBJ databases">
        <authorList>
            <person name="Podell S."/>
        </authorList>
    </citation>
    <scope>NUCLEOTIDE SEQUENCE</scope>
    <source>
        <strain evidence="3">Hildebrandi</strain>
    </source>
</reference>
<evidence type="ECO:0000256" key="2">
    <source>
        <dbReference type="SAM" id="SignalP"/>
    </source>
</evidence>
<gene>
    <name evidence="3" type="ORF">IV203_030922</name>
</gene>
<feature type="transmembrane region" description="Helical" evidence="1">
    <location>
        <begin position="369"/>
        <end position="389"/>
    </location>
</feature>
<dbReference type="OrthoDB" id="45095at2759"/>
<keyword evidence="2" id="KW-0732">Signal</keyword>
<evidence type="ECO:0000313" key="4">
    <source>
        <dbReference type="Proteomes" id="UP000693970"/>
    </source>
</evidence>
<keyword evidence="1" id="KW-0472">Membrane</keyword>
<proteinExistence type="predicted"/>
<keyword evidence="1" id="KW-1133">Transmembrane helix</keyword>
<feature type="chain" id="PRO_5039896009" evidence="2">
    <location>
        <begin position="18"/>
        <end position="407"/>
    </location>
</feature>
<reference evidence="3" key="1">
    <citation type="journal article" date="2021" name="Sci. Rep.">
        <title>Diploid genomic architecture of Nitzschia inconspicua, an elite biomass production diatom.</title>
        <authorList>
            <person name="Oliver A."/>
            <person name="Podell S."/>
            <person name="Pinowska A."/>
            <person name="Traller J.C."/>
            <person name="Smith S.R."/>
            <person name="McClure R."/>
            <person name="Beliaev A."/>
            <person name="Bohutskyi P."/>
            <person name="Hill E.A."/>
            <person name="Rabines A."/>
            <person name="Zheng H."/>
            <person name="Allen L.Z."/>
            <person name="Kuo A."/>
            <person name="Grigoriev I.V."/>
            <person name="Allen A.E."/>
            <person name="Hazlebeck D."/>
            <person name="Allen E.E."/>
        </authorList>
    </citation>
    <scope>NUCLEOTIDE SEQUENCE</scope>
    <source>
        <strain evidence="3">Hildebrandi</strain>
    </source>
</reference>
<name>A0A9K3LT92_9STRA</name>
<sequence>MLFRSAIFATLAATVTASFGADTMITPQNDFNIPADSKIGRKLMEKARFLEGNNQGDAADWLYGFSIRYDSCASLIQIRGEGGNNDEGLLYTQNMVKFTLCPGSSDGCSGCGSGAATYVVNMNDFVDAYTEMKLAAQEYACEMIREYCYCENANDDQMCENQCYTDAGMDVCIEYEGGDEFEIQRYLECAEMEGGNGNNNNNNQNGYYNQNNGGVDMYRQYWVGPTCSEKDGKSIHMRVFYDAGCTSQAPTGVYEAFHYGAALPFETTSIVTHSDCVSCLKVDQNANNNNNNNNNQNQNMETNELCKESYEMAAKCESGLSSHVSQYYYADETGCDFINNILPRLEKATRKVSSASVGGSSGGSSAATAFAVIFAITSLILGAYAFFLYRKIHRAKVNLAQAELGVA</sequence>
<dbReference type="EMBL" id="JAGRRH010000006">
    <property type="protein sequence ID" value="KAG7368179.1"/>
    <property type="molecule type" value="Genomic_DNA"/>
</dbReference>
<comment type="caution">
    <text evidence="3">The sequence shown here is derived from an EMBL/GenBank/DDBJ whole genome shotgun (WGS) entry which is preliminary data.</text>
</comment>
<protein>
    <submittedName>
        <fullName evidence="3">Uncharacterized protein</fullName>
    </submittedName>
</protein>